<dbReference type="Ensembl" id="ENSCVAT00000029413.1">
    <property type="protein sequence ID" value="ENSCVAP00000026516.1"/>
    <property type="gene ID" value="ENSCVAG00000012140.1"/>
</dbReference>
<dbReference type="PANTHER" id="PTHR21734:SF10">
    <property type="entry name" value="INHIBITOR OF NUCLEAR FACTOR KAPPA-B KINASE-INTERACTING PROTEIN"/>
    <property type="match status" value="1"/>
</dbReference>
<organism evidence="4 5">
    <name type="scientific">Cyprinodon variegatus</name>
    <name type="common">Sheepshead minnow</name>
    <dbReference type="NCBI Taxonomy" id="28743"/>
    <lineage>
        <taxon>Eukaryota</taxon>
        <taxon>Metazoa</taxon>
        <taxon>Chordata</taxon>
        <taxon>Craniata</taxon>
        <taxon>Vertebrata</taxon>
        <taxon>Euteleostomi</taxon>
        <taxon>Actinopterygii</taxon>
        <taxon>Neopterygii</taxon>
        <taxon>Teleostei</taxon>
        <taxon>Neoteleostei</taxon>
        <taxon>Acanthomorphata</taxon>
        <taxon>Ovalentaria</taxon>
        <taxon>Atherinomorphae</taxon>
        <taxon>Cyprinodontiformes</taxon>
        <taxon>Cyprinodontidae</taxon>
        <taxon>Cyprinodon</taxon>
    </lineage>
</organism>
<evidence type="ECO:0000256" key="1">
    <source>
        <dbReference type="SAM" id="Coils"/>
    </source>
</evidence>
<dbReference type="OMA" id="KKCESVQ"/>
<keyword evidence="3" id="KW-1133">Transmembrane helix</keyword>
<keyword evidence="5" id="KW-1185">Reference proteome</keyword>
<evidence type="ECO:0000256" key="2">
    <source>
        <dbReference type="SAM" id="MobiDB-lite"/>
    </source>
</evidence>
<name>A0A3Q2E2T5_CYPVA</name>
<feature type="compositionally biased region" description="Basic and acidic residues" evidence="2">
    <location>
        <begin position="26"/>
        <end position="37"/>
    </location>
</feature>
<sequence>MPAEIKQRRKNLKQNDETSHNSTANGKDEAQKAKLEEAENSGANKKSSASDVKGLMCLLSLVACGILSWMVLQQNEKFSQIEEKYRALHEKTSSLLVMEEEMVKVSKKFESVQQKLEGLGAQRGNLAPRLQTLEQDIVQLKDWASGLSDKQGQLHSSLTSLRDAVEQIEHRTSAITKDFTNKVSSVRTDVRRMEGLRSELDSMLTQLGELEDKTNQVERGMVKRIGDVLASSVDRISNLRSASERNTKAIEQLRKHIPTLTAADQQISERLQELESGRARLIRTLTFAADLKPKVASIKRDFEGFEPQVSDLILRIGQLAEDLLEREREIAELRQTLSNLTAVEGDLSVTTKQVSQMADISDTGEMPNLN</sequence>
<dbReference type="InterPro" id="IPR024152">
    <property type="entry name" value="Inh_kappa-B_kinase-int"/>
</dbReference>
<dbReference type="PANTHER" id="PTHR21734">
    <property type="entry name" value="INHIBITOR OF NUCLEAR FACTOR KAPPA-B KINASE-INTERACTING PROTEIN"/>
    <property type="match status" value="1"/>
</dbReference>
<dbReference type="SUPFAM" id="SSF58104">
    <property type="entry name" value="Methyl-accepting chemotaxis protein (MCP) signaling domain"/>
    <property type="match status" value="1"/>
</dbReference>
<evidence type="ECO:0000256" key="3">
    <source>
        <dbReference type="SAM" id="Phobius"/>
    </source>
</evidence>
<dbReference type="AlphaFoldDB" id="A0A3Q2E2T5"/>
<keyword evidence="1" id="KW-0175">Coiled coil</keyword>
<dbReference type="CTD" id="121457"/>
<keyword evidence="3" id="KW-0812">Transmembrane</keyword>
<dbReference type="OrthoDB" id="9907187at2759"/>
<reference evidence="4" key="2">
    <citation type="submission" date="2025-09" db="UniProtKB">
        <authorList>
            <consortium name="Ensembl"/>
        </authorList>
    </citation>
    <scope>IDENTIFICATION</scope>
</reference>
<reference evidence="4" key="1">
    <citation type="submission" date="2025-08" db="UniProtKB">
        <authorList>
            <consortium name="Ensembl"/>
        </authorList>
    </citation>
    <scope>IDENTIFICATION</scope>
</reference>
<proteinExistence type="predicted"/>
<dbReference type="RefSeq" id="XP_015252276.1">
    <property type="nucleotide sequence ID" value="XM_015396790.1"/>
</dbReference>
<keyword evidence="3" id="KW-0472">Membrane</keyword>
<evidence type="ECO:0000313" key="5">
    <source>
        <dbReference type="Proteomes" id="UP000265020"/>
    </source>
</evidence>
<dbReference type="Gene3D" id="1.20.58.60">
    <property type="match status" value="1"/>
</dbReference>
<feature type="transmembrane region" description="Helical" evidence="3">
    <location>
        <begin position="54"/>
        <end position="72"/>
    </location>
</feature>
<feature type="coiled-coil region" evidence="1">
    <location>
        <begin position="316"/>
        <end position="343"/>
    </location>
</feature>
<feature type="region of interest" description="Disordered" evidence="2">
    <location>
        <begin position="1"/>
        <end position="48"/>
    </location>
</feature>
<accession>A0A3Q2E2T5</accession>
<evidence type="ECO:0000313" key="4">
    <source>
        <dbReference type="Ensembl" id="ENSCVAP00000026516.1"/>
    </source>
</evidence>
<protein>
    <submittedName>
        <fullName evidence="4">IKBKB interacting protein</fullName>
    </submittedName>
</protein>
<dbReference type="GeneTree" id="ENSGT00500000045001"/>
<dbReference type="Proteomes" id="UP000265020">
    <property type="component" value="Unassembled WGS sequence"/>
</dbReference>
<dbReference type="GeneID" id="107098901"/>